<evidence type="ECO:0000256" key="3">
    <source>
        <dbReference type="ARBA" id="ARBA00022730"/>
    </source>
</evidence>
<comment type="caution">
    <text evidence="9">The sequence shown here is derived from an EMBL/GenBank/DDBJ whole genome shotgun (WGS) entry which is preliminary data.</text>
</comment>
<keyword evidence="4 8" id="KW-0694">RNA-binding</keyword>
<dbReference type="InterPro" id="IPR002583">
    <property type="entry name" value="Ribosomal_bS20"/>
</dbReference>
<sequence>MPNIKSAKKRVAVIEKKNSQNKMIKSSVKTAIKKYNAALAAGDAAAAEQLLPQTVSVIDAAASKGVIHKNNAANKKSALAKGLNALKAAPKAE</sequence>
<dbReference type="PANTHER" id="PTHR33398:SF1">
    <property type="entry name" value="SMALL RIBOSOMAL SUBUNIT PROTEIN BS20C"/>
    <property type="match status" value="1"/>
</dbReference>
<dbReference type="GO" id="GO:0003735">
    <property type="term" value="F:structural constituent of ribosome"/>
    <property type="evidence" value="ECO:0007669"/>
    <property type="project" value="InterPro"/>
</dbReference>
<evidence type="ECO:0000313" key="10">
    <source>
        <dbReference type="Proteomes" id="UP000886847"/>
    </source>
</evidence>
<evidence type="ECO:0000256" key="1">
    <source>
        <dbReference type="ARBA" id="ARBA00003134"/>
    </source>
</evidence>
<name>A0A9D1W1L5_9FIRM</name>
<dbReference type="GO" id="GO:0005829">
    <property type="term" value="C:cytosol"/>
    <property type="evidence" value="ECO:0007669"/>
    <property type="project" value="TreeGrafter"/>
</dbReference>
<dbReference type="NCBIfam" id="TIGR00029">
    <property type="entry name" value="S20"/>
    <property type="match status" value="1"/>
</dbReference>
<evidence type="ECO:0000313" key="9">
    <source>
        <dbReference type="EMBL" id="HIX50610.1"/>
    </source>
</evidence>
<comment type="function">
    <text evidence="1 8">Binds directly to 16S ribosomal RNA.</text>
</comment>
<gene>
    <name evidence="8 9" type="primary">rpsT</name>
    <name evidence="9" type="ORF">H9851_04945</name>
</gene>
<dbReference type="Proteomes" id="UP000886847">
    <property type="component" value="Unassembled WGS sequence"/>
</dbReference>
<reference evidence="9" key="1">
    <citation type="journal article" date="2021" name="PeerJ">
        <title>Extensive microbial diversity within the chicken gut microbiome revealed by metagenomics and culture.</title>
        <authorList>
            <person name="Gilroy R."/>
            <person name="Ravi A."/>
            <person name="Getino M."/>
            <person name="Pursley I."/>
            <person name="Horton D.L."/>
            <person name="Alikhan N.F."/>
            <person name="Baker D."/>
            <person name="Gharbi K."/>
            <person name="Hall N."/>
            <person name="Watson M."/>
            <person name="Adriaenssens E.M."/>
            <person name="Foster-Nyarko E."/>
            <person name="Jarju S."/>
            <person name="Secka A."/>
            <person name="Antonio M."/>
            <person name="Oren A."/>
            <person name="Chaudhuri R.R."/>
            <person name="La Ragione R."/>
            <person name="Hildebrand F."/>
            <person name="Pallen M.J."/>
        </authorList>
    </citation>
    <scope>NUCLEOTIDE SEQUENCE</scope>
    <source>
        <strain evidence="9">2189</strain>
    </source>
</reference>
<evidence type="ECO:0000256" key="5">
    <source>
        <dbReference type="ARBA" id="ARBA00022980"/>
    </source>
</evidence>
<keyword evidence="3 8" id="KW-0699">rRNA-binding</keyword>
<dbReference type="SUPFAM" id="SSF46992">
    <property type="entry name" value="Ribosomal protein S20"/>
    <property type="match status" value="1"/>
</dbReference>
<proteinExistence type="inferred from homology"/>
<dbReference type="GO" id="GO:0070181">
    <property type="term" value="F:small ribosomal subunit rRNA binding"/>
    <property type="evidence" value="ECO:0007669"/>
    <property type="project" value="TreeGrafter"/>
</dbReference>
<organism evidence="9 10">
    <name type="scientific">Candidatus Borkfalkia faecavium</name>
    <dbReference type="NCBI Taxonomy" id="2838508"/>
    <lineage>
        <taxon>Bacteria</taxon>
        <taxon>Bacillati</taxon>
        <taxon>Bacillota</taxon>
        <taxon>Clostridia</taxon>
        <taxon>Christensenellales</taxon>
        <taxon>Christensenellaceae</taxon>
        <taxon>Candidatus Borkfalkia</taxon>
    </lineage>
</organism>
<comment type="similarity">
    <text evidence="2 8">Belongs to the bacterial ribosomal protein bS20 family.</text>
</comment>
<evidence type="ECO:0000256" key="6">
    <source>
        <dbReference type="ARBA" id="ARBA00023274"/>
    </source>
</evidence>
<dbReference type="FunFam" id="1.20.58.110:FF:000001">
    <property type="entry name" value="30S ribosomal protein S20"/>
    <property type="match status" value="1"/>
</dbReference>
<dbReference type="EMBL" id="DXEW01000025">
    <property type="protein sequence ID" value="HIX50610.1"/>
    <property type="molecule type" value="Genomic_DNA"/>
</dbReference>
<dbReference type="GO" id="GO:0006412">
    <property type="term" value="P:translation"/>
    <property type="evidence" value="ECO:0007669"/>
    <property type="project" value="UniProtKB-UniRule"/>
</dbReference>
<dbReference type="AlphaFoldDB" id="A0A9D1W1L5"/>
<keyword evidence="5 8" id="KW-0689">Ribosomal protein</keyword>
<dbReference type="InterPro" id="IPR036510">
    <property type="entry name" value="Ribosomal_bS20_sf"/>
</dbReference>
<evidence type="ECO:0000256" key="4">
    <source>
        <dbReference type="ARBA" id="ARBA00022884"/>
    </source>
</evidence>
<dbReference type="GO" id="GO:0015935">
    <property type="term" value="C:small ribosomal subunit"/>
    <property type="evidence" value="ECO:0007669"/>
    <property type="project" value="TreeGrafter"/>
</dbReference>
<dbReference type="Gene3D" id="1.20.58.110">
    <property type="entry name" value="Ribosomal protein S20"/>
    <property type="match status" value="1"/>
</dbReference>
<protein>
    <recommendedName>
        <fullName evidence="7 8">Small ribosomal subunit protein bS20</fullName>
    </recommendedName>
</protein>
<evidence type="ECO:0000256" key="2">
    <source>
        <dbReference type="ARBA" id="ARBA00007634"/>
    </source>
</evidence>
<dbReference type="Pfam" id="PF01649">
    <property type="entry name" value="Ribosomal_S20p"/>
    <property type="match status" value="1"/>
</dbReference>
<evidence type="ECO:0000256" key="7">
    <source>
        <dbReference type="ARBA" id="ARBA00035136"/>
    </source>
</evidence>
<reference evidence="9" key="2">
    <citation type="submission" date="2021-04" db="EMBL/GenBank/DDBJ databases">
        <authorList>
            <person name="Gilroy R."/>
        </authorList>
    </citation>
    <scope>NUCLEOTIDE SEQUENCE</scope>
    <source>
        <strain evidence="9">2189</strain>
    </source>
</reference>
<keyword evidence="6 8" id="KW-0687">Ribonucleoprotein</keyword>
<dbReference type="PANTHER" id="PTHR33398">
    <property type="entry name" value="30S RIBOSOMAL PROTEIN S20"/>
    <property type="match status" value="1"/>
</dbReference>
<dbReference type="HAMAP" id="MF_00500">
    <property type="entry name" value="Ribosomal_bS20"/>
    <property type="match status" value="1"/>
</dbReference>
<accession>A0A9D1W1L5</accession>
<evidence type="ECO:0000256" key="8">
    <source>
        <dbReference type="HAMAP-Rule" id="MF_00500"/>
    </source>
</evidence>